<feature type="transmembrane region" description="Helical" evidence="8">
    <location>
        <begin position="359"/>
        <end position="386"/>
    </location>
</feature>
<feature type="domain" description="MotA/TolQ/ExbB proton channel" evidence="10">
    <location>
        <begin position="319"/>
        <end position="434"/>
    </location>
</feature>
<accession>A0ABV6G7E3</accession>
<dbReference type="InterPro" id="IPR050790">
    <property type="entry name" value="ExbB/TolQ_transport"/>
</dbReference>
<evidence type="ECO:0000256" key="8">
    <source>
        <dbReference type="SAM" id="Phobius"/>
    </source>
</evidence>
<dbReference type="PANTHER" id="PTHR30625:SF11">
    <property type="entry name" value="MOTA_TOLQ_EXBB PROTON CHANNEL DOMAIN-CONTAINING PROTEIN"/>
    <property type="match status" value="1"/>
</dbReference>
<evidence type="ECO:0000256" key="5">
    <source>
        <dbReference type="ARBA" id="ARBA00023136"/>
    </source>
</evidence>
<feature type="compositionally biased region" description="Low complexity" evidence="7">
    <location>
        <begin position="69"/>
        <end position="79"/>
    </location>
</feature>
<proteinExistence type="inferred from homology"/>
<comment type="subcellular location">
    <subcellularLocation>
        <location evidence="1">Cell membrane</location>
        <topology evidence="1">Multi-pass membrane protein</topology>
    </subcellularLocation>
    <subcellularLocation>
        <location evidence="6">Membrane</location>
        <topology evidence="6">Multi-pass membrane protein</topology>
    </subcellularLocation>
</comment>
<keyword evidence="12" id="KW-1185">Reference proteome</keyword>
<feature type="transmembrane region" description="Helical" evidence="8">
    <location>
        <begin position="271"/>
        <end position="296"/>
    </location>
</feature>
<dbReference type="PANTHER" id="PTHR30625">
    <property type="entry name" value="PROTEIN TOLQ"/>
    <property type="match status" value="1"/>
</dbReference>
<feature type="transmembrane region" description="Helical" evidence="8">
    <location>
        <begin position="398"/>
        <end position="422"/>
    </location>
</feature>
<feature type="signal peptide" evidence="9">
    <location>
        <begin position="1"/>
        <end position="24"/>
    </location>
</feature>
<protein>
    <submittedName>
        <fullName evidence="11">MotA/TolQ/ExbB proton channel family protein</fullName>
    </submittedName>
</protein>
<feature type="chain" id="PRO_5046083900" evidence="9">
    <location>
        <begin position="25"/>
        <end position="463"/>
    </location>
</feature>
<evidence type="ECO:0000313" key="11">
    <source>
        <dbReference type="EMBL" id="MFC0269413.1"/>
    </source>
</evidence>
<keyword evidence="2" id="KW-1003">Cell membrane</keyword>
<evidence type="ECO:0000313" key="12">
    <source>
        <dbReference type="Proteomes" id="UP001589814"/>
    </source>
</evidence>
<dbReference type="RefSeq" id="WP_019951655.1">
    <property type="nucleotide sequence ID" value="NZ_JBHLVX010000058.1"/>
</dbReference>
<dbReference type="InterPro" id="IPR002898">
    <property type="entry name" value="MotA_ExbB_proton_chnl"/>
</dbReference>
<reference evidence="11 12" key="1">
    <citation type="submission" date="2024-09" db="EMBL/GenBank/DDBJ databases">
        <authorList>
            <person name="Sun Q."/>
            <person name="Mori K."/>
        </authorList>
    </citation>
    <scope>NUCLEOTIDE SEQUENCE [LARGE SCALE GENOMIC DNA]</scope>
    <source>
        <strain evidence="11 12">CCM 7415</strain>
    </source>
</reference>
<dbReference type="EMBL" id="JBHLVX010000058">
    <property type="protein sequence ID" value="MFC0269413.1"/>
    <property type="molecule type" value="Genomic_DNA"/>
</dbReference>
<evidence type="ECO:0000256" key="1">
    <source>
        <dbReference type="ARBA" id="ARBA00004651"/>
    </source>
</evidence>
<comment type="similarity">
    <text evidence="6">Belongs to the exbB/tolQ family.</text>
</comment>
<comment type="caution">
    <text evidence="11">The sequence shown here is derived from an EMBL/GenBank/DDBJ whole genome shotgun (WGS) entry which is preliminary data.</text>
</comment>
<feature type="region of interest" description="Disordered" evidence="7">
    <location>
        <begin position="69"/>
        <end position="111"/>
    </location>
</feature>
<dbReference type="PIRSF" id="PIRSF037714">
    <property type="entry name" value="TolR"/>
    <property type="match status" value="1"/>
</dbReference>
<evidence type="ECO:0000256" key="3">
    <source>
        <dbReference type="ARBA" id="ARBA00022692"/>
    </source>
</evidence>
<keyword evidence="6" id="KW-0813">Transport</keyword>
<evidence type="ECO:0000259" key="10">
    <source>
        <dbReference type="Pfam" id="PF01618"/>
    </source>
</evidence>
<keyword evidence="4 8" id="KW-1133">Transmembrane helix</keyword>
<dbReference type="Pfam" id="PF01618">
    <property type="entry name" value="MotA_ExbB"/>
    <property type="match status" value="1"/>
</dbReference>
<dbReference type="InterPro" id="IPR017270">
    <property type="entry name" value="MotA/TolQ/ExbB-rel"/>
</dbReference>
<evidence type="ECO:0000256" key="2">
    <source>
        <dbReference type="ARBA" id="ARBA00022475"/>
    </source>
</evidence>
<organism evidence="11 12">
    <name type="scientific">Kushneria aurantia</name>
    <dbReference type="NCBI Taxonomy" id="504092"/>
    <lineage>
        <taxon>Bacteria</taxon>
        <taxon>Pseudomonadati</taxon>
        <taxon>Pseudomonadota</taxon>
        <taxon>Gammaproteobacteria</taxon>
        <taxon>Oceanospirillales</taxon>
        <taxon>Halomonadaceae</taxon>
        <taxon>Kushneria</taxon>
    </lineage>
</organism>
<name>A0ABV6G7E3_9GAMM</name>
<keyword evidence="6" id="KW-0653">Protein transport</keyword>
<keyword evidence="9" id="KW-0732">Signal</keyword>
<evidence type="ECO:0000256" key="4">
    <source>
        <dbReference type="ARBA" id="ARBA00022989"/>
    </source>
</evidence>
<evidence type="ECO:0000256" key="6">
    <source>
        <dbReference type="RuleBase" id="RU004057"/>
    </source>
</evidence>
<gene>
    <name evidence="11" type="ORF">ACFFHW_15700</name>
</gene>
<dbReference type="Proteomes" id="UP001589814">
    <property type="component" value="Unassembled WGS sequence"/>
</dbReference>
<keyword evidence="3 8" id="KW-0812">Transmembrane</keyword>
<evidence type="ECO:0000256" key="9">
    <source>
        <dbReference type="SAM" id="SignalP"/>
    </source>
</evidence>
<sequence length="463" mass="50122">MIRAALRTALVTAALLPSLQPALAASQNSANNLDRVIADFEQAAEQARQRDMARLESLLDDRRQLEQAVEQAQARQQAAEQRRETLEQRQQSQQQAIDDINQRRSGDEGEDLQPMVETLRNSVNAIDNDLSGSWLMIGRNASGLPQLEENAIPASSDLSRFSDAMSRLIARSADAERNELPVAGSDGDIAPRPVVRLGGVSAFSGNSLLRLPRADEPLAVAENTPSSAASELAALASGDGHTMVFDPTDGEVLRALAQQPSLRERIAQGGVIGYITLALGALGLLMALAQFIWLLLVGARTRHQLRDLDHLRDDNPLGRVLKRFSGERYHEPEVLEARLDETLLAEQPALERGQAVVRVIAAIAPLMGLLGTVSGMIGTFQAITIFGSGDPQMMAGGISQALVTTVLGLVAAIPLLFANTALTSRSRRLMNLLERHASARLADRLDAQHHEYEKEARRHGSPS</sequence>
<keyword evidence="5 8" id="KW-0472">Membrane</keyword>
<evidence type="ECO:0000256" key="7">
    <source>
        <dbReference type="SAM" id="MobiDB-lite"/>
    </source>
</evidence>